<dbReference type="EMBL" id="CP011390">
    <property type="protein sequence ID" value="ANE52452.1"/>
    <property type="molecule type" value="Genomic_DNA"/>
</dbReference>
<dbReference type="Proteomes" id="UP000077177">
    <property type="component" value="Chromosome"/>
</dbReference>
<feature type="domain" description="Glycosyl transferase family 1" evidence="1">
    <location>
        <begin position="184"/>
        <end position="349"/>
    </location>
</feature>
<gene>
    <name evidence="3" type="ORF">SY85_20175</name>
</gene>
<keyword evidence="4" id="KW-1185">Reference proteome</keyword>
<sequence length="370" mass="42569">MIKVTYIISDINKALAFEWTAQYIDKKRFHLSFILLNPGQSDLFEHLLTSGFEVISIPCNGKKDWPLVLWRVFKIFKQLKPDIVHCHLIQANIIGLFASRLAGIKKRIYTRHHSSLHHKYFPKGVWWDKLSNKLATHIVAVSKTVQNILIDWEKADAHKVKLIPHGFLLESFAEVNRERVLAFKRRNDINESQFVIGVISRLTEWKGVQYIVPAFKTFFQRHPNTILVLLNAQGDYEKEIKQLLKAIPEANYRLITFEDDIAAAYKAMNVFIHVPIDEHSEAFGQIYVEALAASIPSIFTLSGIAADFIREGCNAFVVPFRDSAAIYKQLKKISTDYENAKSVAYQGTKDVQQRFSLDKMIKSLENLYDS</sequence>
<organism evidence="3 4">
    <name type="scientific">Flavisolibacter tropicus</name>
    <dbReference type="NCBI Taxonomy" id="1492898"/>
    <lineage>
        <taxon>Bacteria</taxon>
        <taxon>Pseudomonadati</taxon>
        <taxon>Bacteroidota</taxon>
        <taxon>Chitinophagia</taxon>
        <taxon>Chitinophagales</taxon>
        <taxon>Chitinophagaceae</taxon>
        <taxon>Flavisolibacter</taxon>
    </lineage>
</organism>
<dbReference type="Gene3D" id="3.40.50.2000">
    <property type="entry name" value="Glycogen Phosphorylase B"/>
    <property type="match status" value="2"/>
</dbReference>
<dbReference type="PANTHER" id="PTHR45947">
    <property type="entry name" value="SULFOQUINOVOSYL TRANSFERASE SQD2"/>
    <property type="match status" value="1"/>
</dbReference>
<reference evidence="4" key="1">
    <citation type="submission" date="2015-01" db="EMBL/GenBank/DDBJ databases">
        <title>Flavisolibacter sp./LCS9/ whole genome sequencing.</title>
        <authorList>
            <person name="Kim M.K."/>
            <person name="Srinivasan S."/>
            <person name="Lee J.-J."/>
        </authorList>
    </citation>
    <scope>NUCLEOTIDE SEQUENCE [LARGE SCALE GENOMIC DNA]</scope>
    <source>
        <strain evidence="4">LCS9</strain>
    </source>
</reference>
<dbReference type="STRING" id="1492898.SY85_20175"/>
<dbReference type="SUPFAM" id="SSF53756">
    <property type="entry name" value="UDP-Glycosyltransferase/glycogen phosphorylase"/>
    <property type="match status" value="1"/>
</dbReference>
<dbReference type="KEGG" id="fla:SY85_20175"/>
<dbReference type="InterPro" id="IPR028098">
    <property type="entry name" value="Glyco_trans_4-like_N"/>
</dbReference>
<dbReference type="RefSeq" id="WP_066406913.1">
    <property type="nucleotide sequence ID" value="NZ_CP011390.1"/>
</dbReference>
<evidence type="ECO:0000259" key="2">
    <source>
        <dbReference type="Pfam" id="PF13439"/>
    </source>
</evidence>
<dbReference type="InterPro" id="IPR001296">
    <property type="entry name" value="Glyco_trans_1"/>
</dbReference>
<dbReference type="OrthoDB" id="9792322at2"/>
<dbReference type="InterPro" id="IPR050194">
    <property type="entry name" value="Glycosyltransferase_grp1"/>
</dbReference>
<dbReference type="PANTHER" id="PTHR45947:SF3">
    <property type="entry name" value="SULFOQUINOVOSYL TRANSFERASE SQD2"/>
    <property type="match status" value="1"/>
</dbReference>
<dbReference type="GO" id="GO:0016758">
    <property type="term" value="F:hexosyltransferase activity"/>
    <property type="evidence" value="ECO:0007669"/>
    <property type="project" value="TreeGrafter"/>
</dbReference>
<evidence type="ECO:0000313" key="3">
    <source>
        <dbReference type="EMBL" id="ANE52452.1"/>
    </source>
</evidence>
<name>A0A172TZP4_9BACT</name>
<feature type="domain" description="Glycosyltransferase subfamily 4-like N-terminal" evidence="2">
    <location>
        <begin position="23"/>
        <end position="166"/>
    </location>
</feature>
<accession>A0A172TZP4</accession>
<dbReference type="Pfam" id="PF00534">
    <property type="entry name" value="Glycos_transf_1"/>
    <property type="match status" value="1"/>
</dbReference>
<evidence type="ECO:0000313" key="4">
    <source>
        <dbReference type="Proteomes" id="UP000077177"/>
    </source>
</evidence>
<evidence type="ECO:0008006" key="5">
    <source>
        <dbReference type="Google" id="ProtNLM"/>
    </source>
</evidence>
<evidence type="ECO:0000259" key="1">
    <source>
        <dbReference type="Pfam" id="PF00534"/>
    </source>
</evidence>
<protein>
    <recommendedName>
        <fullName evidence="5">Glycosyl transferase family 1</fullName>
    </recommendedName>
</protein>
<reference evidence="3 4" key="2">
    <citation type="journal article" date="2016" name="Int. J. Syst. Evol. Microbiol.">
        <title>Flavisolibacter tropicus sp. nov., isolated from tropical soil.</title>
        <authorList>
            <person name="Lee J.J."/>
            <person name="Kang M.S."/>
            <person name="Kim G.S."/>
            <person name="Lee C.S."/>
            <person name="Lim S."/>
            <person name="Lee J."/>
            <person name="Roh S.H."/>
            <person name="Kang H."/>
            <person name="Ha J.M."/>
            <person name="Bae S."/>
            <person name="Jung H.Y."/>
            <person name="Kim M.K."/>
        </authorList>
    </citation>
    <scope>NUCLEOTIDE SEQUENCE [LARGE SCALE GENOMIC DNA]</scope>
    <source>
        <strain evidence="3 4">LCS9</strain>
    </source>
</reference>
<dbReference type="AlphaFoldDB" id="A0A172TZP4"/>
<proteinExistence type="predicted"/>
<dbReference type="Pfam" id="PF13439">
    <property type="entry name" value="Glyco_transf_4"/>
    <property type="match status" value="1"/>
</dbReference>